<dbReference type="Pfam" id="PF00534">
    <property type="entry name" value="Glycos_transf_1"/>
    <property type="match status" value="1"/>
</dbReference>
<protein>
    <submittedName>
        <fullName evidence="6">Glycosyltransferase</fullName>
        <ecNumber evidence="6">2.4.-.-</ecNumber>
    </submittedName>
</protein>
<dbReference type="EMBL" id="JAMPKK010000007">
    <property type="protein sequence ID" value="MEP0863877.1"/>
    <property type="molecule type" value="Genomic_DNA"/>
</dbReference>
<evidence type="ECO:0000313" key="6">
    <source>
        <dbReference type="EMBL" id="MEP0863877.1"/>
    </source>
</evidence>
<dbReference type="InterPro" id="IPR001296">
    <property type="entry name" value="Glyco_trans_1"/>
</dbReference>
<comment type="similarity">
    <text evidence="1">Belongs to the glycosyltransferase group 1 family. Glycosyltransferase 4 subfamily.</text>
</comment>
<dbReference type="PANTHER" id="PTHR12526">
    <property type="entry name" value="GLYCOSYLTRANSFERASE"/>
    <property type="match status" value="1"/>
</dbReference>
<evidence type="ECO:0000313" key="7">
    <source>
        <dbReference type="Proteomes" id="UP001442494"/>
    </source>
</evidence>
<feature type="domain" description="Glycosyltransferase subfamily 4-like N-terminal" evidence="5">
    <location>
        <begin position="15"/>
        <end position="210"/>
    </location>
</feature>
<keyword evidence="7" id="KW-1185">Reference proteome</keyword>
<evidence type="ECO:0000259" key="4">
    <source>
        <dbReference type="Pfam" id="PF00534"/>
    </source>
</evidence>
<dbReference type="EC" id="2.4.-.-" evidence="6"/>
<evidence type="ECO:0000256" key="1">
    <source>
        <dbReference type="ARBA" id="ARBA00009481"/>
    </source>
</evidence>
<feature type="domain" description="Glycosyl transferase family 1" evidence="4">
    <location>
        <begin position="219"/>
        <end position="386"/>
    </location>
</feature>
<keyword evidence="3 6" id="KW-0808">Transferase</keyword>
<dbReference type="InterPro" id="IPR028098">
    <property type="entry name" value="Glyco_trans_4-like_N"/>
</dbReference>
<evidence type="ECO:0000256" key="3">
    <source>
        <dbReference type="ARBA" id="ARBA00022679"/>
    </source>
</evidence>
<dbReference type="RefSeq" id="WP_190417479.1">
    <property type="nucleotide sequence ID" value="NZ_JAMPKK010000007.1"/>
</dbReference>
<dbReference type="PANTHER" id="PTHR12526:SF640">
    <property type="entry name" value="COLANIC ACID BIOSYNTHESIS GLYCOSYLTRANSFERASE WCAL-RELATED"/>
    <property type="match status" value="1"/>
</dbReference>
<keyword evidence="2 6" id="KW-0328">Glycosyltransferase</keyword>
<dbReference type="Proteomes" id="UP001442494">
    <property type="component" value="Unassembled WGS sequence"/>
</dbReference>
<proteinExistence type="inferred from homology"/>
<name>A0ABV0JKB9_9CYAN</name>
<evidence type="ECO:0000259" key="5">
    <source>
        <dbReference type="Pfam" id="PF13439"/>
    </source>
</evidence>
<reference evidence="6 7" key="1">
    <citation type="submission" date="2022-04" db="EMBL/GenBank/DDBJ databases">
        <title>Positive selection, recombination, and allopatry shape intraspecific diversity of widespread and dominant cyanobacteria.</title>
        <authorList>
            <person name="Wei J."/>
            <person name="Shu W."/>
            <person name="Hu C."/>
        </authorList>
    </citation>
    <scope>NUCLEOTIDE SEQUENCE [LARGE SCALE GENOMIC DNA]</scope>
    <source>
        <strain evidence="6 7">GB2-A5</strain>
    </source>
</reference>
<accession>A0ABV0JKB9</accession>
<dbReference type="Pfam" id="PF13439">
    <property type="entry name" value="Glyco_transf_4"/>
    <property type="match status" value="1"/>
</dbReference>
<dbReference type="GO" id="GO:0016757">
    <property type="term" value="F:glycosyltransferase activity"/>
    <property type="evidence" value="ECO:0007669"/>
    <property type="project" value="UniProtKB-KW"/>
</dbReference>
<sequence>MKIAFIVGEFPVLSETFILNQITGLLDRGHEVDIYAYVPRNDSKIHPDVNKYKLIERTYYAFWMPINRYKRILDSLVLLFTNFHKAPLVMLRVLNIFKYRQQYGALMLIHELIPFLRNRSPYDIIHCHFGGNGLKGALFREMGAIKGKLIVTFHGLDITVAIQGDSKQIYDQLFNTGDLFLPISERWKRRLVDLGCDKTKIMVHRMGIDCGKFSFIPRKLHADGRVQLVTISRLVEKKGVEYGIRAVALLAKTNRNIKYNIIGDGPLRKDLQELIQHLDVGDIVSLLGWKQQQEIVDILNDADIFVAPSVTSKDGDQEGIPVAVMEAMAVGLPIISTQHSAIPELVENGVSGFLVPERDVNALAEKLGYLIEHPEVWTEMGRAGRAHVEAEYDINKLNDHLVEIYQKLLIQA</sequence>
<dbReference type="SUPFAM" id="SSF53756">
    <property type="entry name" value="UDP-Glycosyltransferase/glycogen phosphorylase"/>
    <property type="match status" value="1"/>
</dbReference>
<dbReference type="Gene3D" id="3.40.50.2000">
    <property type="entry name" value="Glycogen Phosphorylase B"/>
    <property type="match status" value="2"/>
</dbReference>
<organism evidence="6 7">
    <name type="scientific">Funiculus sociatus GB2-A5</name>
    <dbReference type="NCBI Taxonomy" id="2933946"/>
    <lineage>
        <taxon>Bacteria</taxon>
        <taxon>Bacillati</taxon>
        <taxon>Cyanobacteriota</taxon>
        <taxon>Cyanophyceae</taxon>
        <taxon>Coleofasciculales</taxon>
        <taxon>Coleofasciculaceae</taxon>
        <taxon>Funiculus</taxon>
    </lineage>
</organism>
<evidence type="ECO:0000256" key="2">
    <source>
        <dbReference type="ARBA" id="ARBA00022676"/>
    </source>
</evidence>
<comment type="caution">
    <text evidence="6">The sequence shown here is derived from an EMBL/GenBank/DDBJ whole genome shotgun (WGS) entry which is preliminary data.</text>
</comment>
<gene>
    <name evidence="6" type="ORF">NDI37_05280</name>
</gene>